<dbReference type="PROSITE" id="PS01166">
    <property type="entry name" value="RNA_POL_BETA"/>
    <property type="match status" value="1"/>
</dbReference>
<evidence type="ECO:0000256" key="4">
    <source>
        <dbReference type="ARBA" id="ARBA00023163"/>
    </source>
</evidence>
<dbReference type="HOGENOM" id="CLU_000524_4_1_11"/>
<evidence type="ECO:0000313" key="17">
    <source>
        <dbReference type="Proteomes" id="UP000006247"/>
    </source>
</evidence>
<dbReference type="InterPro" id="IPR007120">
    <property type="entry name" value="DNA-dir_RNAP_su2_dom"/>
</dbReference>
<dbReference type="Pfam" id="PF04561">
    <property type="entry name" value="RNA_pol_Rpb2_2"/>
    <property type="match status" value="1"/>
</dbReference>
<feature type="domain" description="RNA polymerase Rpb2" evidence="14">
    <location>
        <begin position="447"/>
        <end position="515"/>
    </location>
</feature>
<evidence type="ECO:0000259" key="13">
    <source>
        <dbReference type="Pfam" id="PF04563"/>
    </source>
</evidence>
<dbReference type="GO" id="GO:0003677">
    <property type="term" value="F:DNA binding"/>
    <property type="evidence" value="ECO:0007669"/>
    <property type="project" value="UniProtKB-UniRule"/>
</dbReference>
<evidence type="ECO:0000313" key="16">
    <source>
        <dbReference type="EMBL" id="EEG27920.1"/>
    </source>
</evidence>
<comment type="subunit">
    <text evidence="6 8">The RNAP catalytic core consists of 2 alpha, 1 beta, 1 beta' and 1 omega subunit. When a sigma factor is associated with the core the holoenzyme is formed, which can initiate transcription.</text>
</comment>
<dbReference type="Gene3D" id="2.40.270.10">
    <property type="entry name" value="DNA-directed RNA polymerase, subunit 2, domain 6"/>
    <property type="match status" value="1"/>
</dbReference>
<dbReference type="PANTHER" id="PTHR20856">
    <property type="entry name" value="DNA-DIRECTED RNA POLYMERASE I SUBUNIT 2"/>
    <property type="match status" value="1"/>
</dbReference>
<dbReference type="Pfam" id="PF10385">
    <property type="entry name" value="RNA_pol_Rpb2_45"/>
    <property type="match status" value="1"/>
</dbReference>
<evidence type="ECO:0000256" key="5">
    <source>
        <dbReference type="ARBA" id="ARBA00048552"/>
    </source>
</evidence>
<comment type="catalytic activity">
    <reaction evidence="5 6 8">
        <text>RNA(n) + a ribonucleoside 5'-triphosphate = RNA(n+1) + diphosphate</text>
        <dbReference type="Rhea" id="RHEA:21248"/>
        <dbReference type="Rhea" id="RHEA-COMP:14527"/>
        <dbReference type="Rhea" id="RHEA-COMP:17342"/>
        <dbReference type="ChEBI" id="CHEBI:33019"/>
        <dbReference type="ChEBI" id="CHEBI:61557"/>
        <dbReference type="ChEBI" id="CHEBI:140395"/>
        <dbReference type="EC" id="2.7.7.6"/>
    </reaction>
</comment>
<dbReference type="SUPFAM" id="SSF64484">
    <property type="entry name" value="beta and beta-prime subunits of DNA dependent RNA-polymerase"/>
    <property type="match status" value="1"/>
</dbReference>
<evidence type="ECO:0000256" key="7">
    <source>
        <dbReference type="RuleBase" id="RU000434"/>
    </source>
</evidence>
<feature type="region of interest" description="Disordered" evidence="9">
    <location>
        <begin position="1154"/>
        <end position="1187"/>
    </location>
</feature>
<protein>
    <recommendedName>
        <fullName evidence="6 8">DNA-directed RNA polymerase subunit beta</fullName>
        <shortName evidence="6">RNAP subunit beta</shortName>
        <ecNumber evidence="6 8">2.7.7.6</ecNumber>
    </recommendedName>
    <alternativeName>
        <fullName evidence="6">RNA polymerase subunit beta</fullName>
    </alternativeName>
    <alternativeName>
        <fullName evidence="6">Transcriptase subunit beta</fullName>
    </alternativeName>
</protein>
<dbReference type="InterPro" id="IPR007121">
    <property type="entry name" value="RNA_pol_bsu_CS"/>
</dbReference>
<organism evidence="16 17">
    <name type="scientific">Corynebacterium matruchotii ATCC 33806</name>
    <dbReference type="NCBI Taxonomy" id="566549"/>
    <lineage>
        <taxon>Bacteria</taxon>
        <taxon>Bacillati</taxon>
        <taxon>Actinomycetota</taxon>
        <taxon>Actinomycetes</taxon>
        <taxon>Mycobacteriales</taxon>
        <taxon>Corynebacteriaceae</taxon>
        <taxon>Corynebacterium</taxon>
    </lineage>
</organism>
<evidence type="ECO:0000259" key="15">
    <source>
        <dbReference type="Pfam" id="PF10385"/>
    </source>
</evidence>
<evidence type="ECO:0000256" key="9">
    <source>
        <dbReference type="SAM" id="MobiDB-lite"/>
    </source>
</evidence>
<dbReference type="Pfam" id="PF00562">
    <property type="entry name" value="RNA_pol_Rpb2_6"/>
    <property type="match status" value="1"/>
</dbReference>
<feature type="domain" description="RNA polymerase Rpb2" evidence="12">
    <location>
        <begin position="191"/>
        <end position="388"/>
    </location>
</feature>
<comment type="similarity">
    <text evidence="6 7">Belongs to the RNA polymerase beta chain family.</text>
</comment>
<dbReference type="InterPro" id="IPR037034">
    <property type="entry name" value="RNA_pol_Rpb2_2_sf"/>
</dbReference>
<dbReference type="NCBIfam" id="NF001616">
    <property type="entry name" value="PRK00405.1"/>
    <property type="match status" value="1"/>
</dbReference>
<evidence type="ECO:0000256" key="1">
    <source>
        <dbReference type="ARBA" id="ARBA00022478"/>
    </source>
</evidence>
<keyword evidence="3 6" id="KW-0548">Nucleotidyltransferase</keyword>
<feature type="compositionally biased region" description="Basic and acidic residues" evidence="9">
    <location>
        <begin position="1177"/>
        <end position="1187"/>
    </location>
</feature>
<dbReference type="Gene3D" id="2.30.150.10">
    <property type="entry name" value="DNA-directed RNA polymerase, beta subunit, external 1 domain"/>
    <property type="match status" value="1"/>
</dbReference>
<dbReference type="InterPro" id="IPR014724">
    <property type="entry name" value="RNA_pol_RPB2_OB-fold"/>
</dbReference>
<sequence>MQTKLLIYQRFWWPILRGHHPREVLEGPILAVSRQTKATIPGAPERKSFAKIQSPIEVPGLLDIQLESFAWLIGSPEWRARRQAELGEDVRVTSGLEDILEELSPIQDYSGNMSLSLSEPRFEEMKNSIDECKDKDINYSAPLYVTAEFINNETQEIKSQTVFIGDFPMMTDKGTFIVNGTERVVVSQLVRSPGVYFDQTIDKSTERPLHSVKVIPSRGAWLEFDVDKRDTVGVRIDRKRRQPVTVLLKALGWTTEQIVERFGFSEIMMSTLENDGVANMDEALLEIYRKQRPGEQPTRDLAQSLLENSFFRPKRYDLAKVGRYKFNRKLGLGGDHDGLMTLTEEDIATTIEYLVRLHVGETSMTSPTGEIIPVETDDIDHFGNRRLRTVGELIQNQVRVGLSRMERVVRERMTTQDAESITPTSLINVRPVSAAIREFFGSSQLSQFMDLNNSLSGLTHKRRLSALGPGGLSRERAGIEVRDVHASHYGRMCPIETPEGPNIGLIGSLASYARVNSFGFIETPYRKVVDGVVTDEVDYLTADEEDRYVVAQANTKFDENGVITEDRVTVRLKKGDIQVVDGKDINYMDVSPRQMVSVATAMIPFLEHDDANRALMGANMQRQAVPLVRSEAPLVGTGMELRAAYDAGDLIISKKAGVVETVCADYITIMGDDGVRDTYMLRKFERTNQGTSYNQKPLVDEGDRVEEGQVVADGPGTHNGEMALGRNLLVAFMPWEGHNYEDAIILNQRLVEEDILTSIHIEQHEIDARDTKLGAEEITREILNVSEDVLKDLDERGIVRIGADVRDGDILVGKVTPKGETELTPEERLLRAIFGEKAREVRDTSMKVPHGETGKVIGVRRFSREDEDDLGPGVNEMIRVYVAQKRKIQDGDKLAGRHGNKGVVGKILPQEDMPFLPDGTPVDVILNTHGVPRRMNIGQVLEVHLGWLAAAGWKVDVNDPANAKLLETLPEDLYDVPAGSLTATPVFDGATNDEIAGLLANSLPNRDGDVMVNADGKAQLFDGRSGEPFPYPVSVGYMYILKLHHLVDEKIHARSTGPYSMITQQPLGGKAQFGGQRFGEMEVWAMQAYGAAYTLQELLTIKSDDVVGRVKVYEAIVKGENIPDPGIPESFKVLLKELQSLCLNVEVLSADGTPMELSGSDDDDFDQAGASMGINLSRDERSDADIA</sequence>
<dbReference type="EMBL" id="ACEB01000004">
    <property type="protein sequence ID" value="EEG27920.1"/>
    <property type="molecule type" value="Genomic_DNA"/>
</dbReference>
<evidence type="ECO:0000256" key="6">
    <source>
        <dbReference type="HAMAP-Rule" id="MF_01321"/>
    </source>
</evidence>
<feature type="domain" description="RNA polymerase beta subunit protrusion" evidence="13">
    <location>
        <begin position="61"/>
        <end position="433"/>
    </location>
</feature>
<evidence type="ECO:0000259" key="14">
    <source>
        <dbReference type="Pfam" id="PF04565"/>
    </source>
</evidence>
<dbReference type="Gene3D" id="2.40.50.100">
    <property type="match status" value="1"/>
</dbReference>
<dbReference type="AlphaFoldDB" id="C0E029"/>
<dbReference type="InterPro" id="IPR042107">
    <property type="entry name" value="DNA-dir_RNA_pol_bsu_ext_1_sf"/>
</dbReference>
<dbReference type="Gene3D" id="3.90.1110.10">
    <property type="entry name" value="RNA polymerase Rpb2, domain 2"/>
    <property type="match status" value="1"/>
</dbReference>
<dbReference type="HAMAP" id="MF_01321">
    <property type="entry name" value="RNApol_bact_RpoB"/>
    <property type="match status" value="1"/>
</dbReference>
<feature type="domain" description="RNA polymerase Rpb2" evidence="11">
    <location>
        <begin position="1074"/>
        <end position="1148"/>
    </location>
</feature>
<dbReference type="EC" id="2.7.7.6" evidence="6 8"/>
<dbReference type="InterPro" id="IPR007644">
    <property type="entry name" value="RNA_pol_bsu_protrusion"/>
</dbReference>
<dbReference type="GO" id="GO:0006351">
    <property type="term" value="P:DNA-templated transcription"/>
    <property type="evidence" value="ECO:0007669"/>
    <property type="project" value="UniProtKB-UniRule"/>
</dbReference>
<keyword evidence="1 6" id="KW-0240">DNA-directed RNA polymerase</keyword>
<dbReference type="InterPro" id="IPR037033">
    <property type="entry name" value="DNA-dir_RNAP_su2_hyb_sf"/>
</dbReference>
<evidence type="ECO:0000259" key="10">
    <source>
        <dbReference type="Pfam" id="PF00562"/>
    </source>
</evidence>
<dbReference type="GO" id="GO:0032549">
    <property type="term" value="F:ribonucleoside binding"/>
    <property type="evidence" value="ECO:0007669"/>
    <property type="project" value="InterPro"/>
</dbReference>
<dbReference type="CDD" id="cd00653">
    <property type="entry name" value="RNA_pol_B_RPB2"/>
    <property type="match status" value="1"/>
</dbReference>
<feature type="domain" description="DNA-directed RNA polymerase beta subunit external 1" evidence="15">
    <location>
        <begin position="525"/>
        <end position="591"/>
    </location>
</feature>
<dbReference type="InterPro" id="IPR007642">
    <property type="entry name" value="RNA_pol_Rpb2_2"/>
</dbReference>
<dbReference type="Gene3D" id="3.90.1100.10">
    <property type="match status" value="1"/>
</dbReference>
<dbReference type="GO" id="GO:0003899">
    <property type="term" value="F:DNA-directed RNA polymerase activity"/>
    <property type="evidence" value="ECO:0007669"/>
    <property type="project" value="UniProtKB-UniRule"/>
</dbReference>
<dbReference type="NCBIfam" id="TIGR02013">
    <property type="entry name" value="rpoB"/>
    <property type="match status" value="1"/>
</dbReference>
<evidence type="ECO:0000256" key="3">
    <source>
        <dbReference type="ARBA" id="ARBA00022695"/>
    </source>
</evidence>
<dbReference type="InterPro" id="IPR019462">
    <property type="entry name" value="DNA-dir_RNA_pol_bsu_external_1"/>
</dbReference>
<reference evidence="16 17" key="1">
    <citation type="submission" date="2009-01" db="EMBL/GenBank/DDBJ databases">
        <authorList>
            <person name="Fulton L."/>
            <person name="Clifton S."/>
            <person name="Chinwalla A.T."/>
            <person name="Mitreva M."/>
            <person name="Sodergren E."/>
            <person name="Weinstock G."/>
            <person name="Clifton S."/>
            <person name="Dooling D.J."/>
            <person name="Fulton B."/>
            <person name="Minx P."/>
            <person name="Pepin K.H."/>
            <person name="Johnson M."/>
            <person name="Bhonagiri V."/>
            <person name="Nash W.E."/>
            <person name="Mardis E.R."/>
            <person name="Wilson R.K."/>
        </authorList>
    </citation>
    <scope>NUCLEOTIDE SEQUENCE [LARGE SCALE GENOMIC DNA]</scope>
    <source>
        <strain evidence="16 17">ATCC 33806</strain>
    </source>
</reference>
<keyword evidence="4 6" id="KW-0804">Transcription</keyword>
<feature type="domain" description="DNA-directed RNA polymerase subunit 2 hybrid-binding" evidence="10">
    <location>
        <begin position="653"/>
        <end position="1072"/>
    </location>
</feature>
<evidence type="ECO:0000256" key="8">
    <source>
        <dbReference type="RuleBase" id="RU363031"/>
    </source>
</evidence>
<dbReference type="Pfam" id="PF04563">
    <property type="entry name" value="RNA_pol_Rpb2_1"/>
    <property type="match status" value="1"/>
</dbReference>
<dbReference type="InterPro" id="IPR010243">
    <property type="entry name" value="RNA_pol_bsu_bac"/>
</dbReference>
<dbReference type="Pfam" id="PF04565">
    <property type="entry name" value="RNA_pol_Rpb2_3"/>
    <property type="match status" value="1"/>
</dbReference>
<dbReference type="Gene3D" id="3.90.1800.10">
    <property type="entry name" value="RNA polymerase alpha subunit dimerisation domain"/>
    <property type="match status" value="1"/>
</dbReference>
<comment type="function">
    <text evidence="6 8">DNA-dependent RNA polymerase catalyzes the transcription of DNA into RNA using the four ribonucleoside triphosphates as substrates.</text>
</comment>
<gene>
    <name evidence="6 16" type="primary">rpoB</name>
    <name evidence="16" type="ORF">CORMATOL_00329</name>
</gene>
<dbReference type="Proteomes" id="UP000006247">
    <property type="component" value="Unassembled WGS sequence"/>
</dbReference>
<proteinExistence type="inferred from homology"/>
<evidence type="ECO:0000256" key="2">
    <source>
        <dbReference type="ARBA" id="ARBA00022679"/>
    </source>
</evidence>
<keyword evidence="2 6" id="KW-0808">Transferase</keyword>
<dbReference type="InterPro" id="IPR015712">
    <property type="entry name" value="DNA-dir_RNA_pol_su2"/>
</dbReference>
<name>C0E029_9CORY</name>
<comment type="caution">
    <text evidence="16">The sequence shown here is derived from an EMBL/GenBank/DDBJ whole genome shotgun (WGS) entry which is preliminary data.</text>
</comment>
<dbReference type="Gene3D" id="2.40.50.150">
    <property type="match status" value="1"/>
</dbReference>
<accession>C0E029</accession>
<dbReference type="InterPro" id="IPR007645">
    <property type="entry name" value="RNA_pol_Rpb2_3"/>
</dbReference>
<dbReference type="GO" id="GO:0000428">
    <property type="term" value="C:DNA-directed RNA polymerase complex"/>
    <property type="evidence" value="ECO:0007669"/>
    <property type="project" value="UniProtKB-KW"/>
</dbReference>
<evidence type="ECO:0000259" key="11">
    <source>
        <dbReference type="Pfam" id="PF04560"/>
    </source>
</evidence>
<dbReference type="Pfam" id="PF04560">
    <property type="entry name" value="RNA_pol_Rpb2_7"/>
    <property type="match status" value="1"/>
</dbReference>
<evidence type="ECO:0000259" key="12">
    <source>
        <dbReference type="Pfam" id="PF04561"/>
    </source>
</evidence>
<dbReference type="InterPro" id="IPR007641">
    <property type="entry name" value="RNA_pol_Rpb2_7"/>
</dbReference>